<keyword evidence="5" id="KW-1185">Reference proteome</keyword>
<dbReference type="SUPFAM" id="SSF50978">
    <property type="entry name" value="WD40 repeat-like"/>
    <property type="match status" value="1"/>
</dbReference>
<evidence type="ECO:0000256" key="2">
    <source>
        <dbReference type="SAM" id="MobiDB-lite"/>
    </source>
</evidence>
<evidence type="ECO:0000256" key="3">
    <source>
        <dbReference type="SAM" id="Phobius"/>
    </source>
</evidence>
<evidence type="ECO:0000313" key="4">
    <source>
        <dbReference type="EMBL" id="KAJ4820693.1"/>
    </source>
</evidence>
<feature type="repeat" description="WD" evidence="1">
    <location>
        <begin position="275"/>
        <end position="310"/>
    </location>
</feature>
<feature type="region of interest" description="Disordered" evidence="2">
    <location>
        <begin position="248"/>
        <end position="269"/>
    </location>
</feature>
<accession>A0AAV8HS32</accession>
<organism evidence="4 5">
    <name type="scientific">Rhynchospora pubera</name>
    <dbReference type="NCBI Taxonomy" id="906938"/>
    <lineage>
        <taxon>Eukaryota</taxon>
        <taxon>Viridiplantae</taxon>
        <taxon>Streptophyta</taxon>
        <taxon>Embryophyta</taxon>
        <taxon>Tracheophyta</taxon>
        <taxon>Spermatophyta</taxon>
        <taxon>Magnoliopsida</taxon>
        <taxon>Liliopsida</taxon>
        <taxon>Poales</taxon>
        <taxon>Cyperaceae</taxon>
        <taxon>Cyperoideae</taxon>
        <taxon>Rhynchosporeae</taxon>
        <taxon>Rhynchospora</taxon>
    </lineage>
</organism>
<dbReference type="Gene3D" id="2.130.10.10">
    <property type="entry name" value="YVTN repeat-like/Quinoprotein amine dehydrogenase"/>
    <property type="match status" value="2"/>
</dbReference>
<dbReference type="InterPro" id="IPR015943">
    <property type="entry name" value="WD40/YVTN_repeat-like_dom_sf"/>
</dbReference>
<keyword evidence="1" id="KW-0853">WD repeat</keyword>
<name>A0AAV8HS32_9POAL</name>
<dbReference type="InterPro" id="IPR036322">
    <property type="entry name" value="WD40_repeat_dom_sf"/>
</dbReference>
<keyword evidence="3" id="KW-1133">Transmembrane helix</keyword>
<evidence type="ECO:0000313" key="5">
    <source>
        <dbReference type="Proteomes" id="UP001140206"/>
    </source>
</evidence>
<dbReference type="AlphaFoldDB" id="A0AAV8HS32"/>
<keyword evidence="3" id="KW-0472">Membrane</keyword>
<sequence>MAGEATSLKPRRLKGHTGAATCCISSSDRPGFVVSSGEDGFICLFDLRSQDVVSTIDVAKGPVSSLCFKSGNDDFVYASAGTEIICLDIRMGSQSEPVEAYNYNKDEINQISLNSKANVLATVDDCGDVKIIDTNQKRLCKSLRGAHSSICSSAQFVPWKPWALITGGLDSKVALWDFSKARKLLVMDYGVQENSNMGQCLNPAFVHSIAVPQTDKILGASYKICAVARGDGVVDVLDLESELRAVTKPRSNKGGGQSGNNHESGDKRIHLDYSSGGHTAAVSCVSFSTFGEKGKYLISGGNDSTVKVWNWSNRFSSVQSSLADDLAFSIDIKKKVNWLCTSPTDSENLIVCDTSKESELFPFSVGGKGWLVFYARLPLPGFFVLLFSIFWNNLGLHL</sequence>
<feature type="transmembrane region" description="Helical" evidence="3">
    <location>
        <begin position="371"/>
        <end position="391"/>
    </location>
</feature>
<dbReference type="PROSITE" id="PS50082">
    <property type="entry name" value="WD_REPEATS_2"/>
    <property type="match status" value="2"/>
</dbReference>
<proteinExistence type="predicted"/>
<dbReference type="SMART" id="SM00320">
    <property type="entry name" value="WD40"/>
    <property type="match status" value="5"/>
</dbReference>
<reference evidence="4" key="1">
    <citation type="submission" date="2022-08" db="EMBL/GenBank/DDBJ databases">
        <authorList>
            <person name="Marques A."/>
        </authorList>
    </citation>
    <scope>NUCLEOTIDE SEQUENCE</scope>
    <source>
        <strain evidence="4">RhyPub2mFocal</strain>
        <tissue evidence="4">Leaves</tissue>
    </source>
</reference>
<comment type="caution">
    <text evidence="4">The sequence shown here is derived from an EMBL/GenBank/DDBJ whole genome shotgun (WGS) entry which is preliminary data.</text>
</comment>
<feature type="repeat" description="WD" evidence="1">
    <location>
        <begin position="164"/>
        <end position="186"/>
    </location>
</feature>
<keyword evidence="3" id="KW-0812">Transmembrane</keyword>
<dbReference type="Proteomes" id="UP001140206">
    <property type="component" value="Chromosome 1"/>
</dbReference>
<dbReference type="EMBL" id="JAMFTS010000001">
    <property type="protein sequence ID" value="KAJ4820693.1"/>
    <property type="molecule type" value="Genomic_DNA"/>
</dbReference>
<dbReference type="Pfam" id="PF00400">
    <property type="entry name" value="WD40"/>
    <property type="match status" value="3"/>
</dbReference>
<gene>
    <name evidence="4" type="ORF">LUZ62_033259</name>
</gene>
<evidence type="ECO:0000256" key="1">
    <source>
        <dbReference type="PROSITE-ProRule" id="PRU00221"/>
    </source>
</evidence>
<dbReference type="PANTHER" id="PTHR45296">
    <property type="entry name" value="TRANSDUCIN/WD40 REPEAT-LIKE SUPERFAMILY PROTEIN"/>
    <property type="match status" value="1"/>
</dbReference>
<dbReference type="PROSITE" id="PS50294">
    <property type="entry name" value="WD_REPEATS_REGION"/>
    <property type="match status" value="1"/>
</dbReference>
<dbReference type="InterPro" id="IPR001680">
    <property type="entry name" value="WD40_rpt"/>
</dbReference>
<protein>
    <submittedName>
        <fullName evidence="4">WD repeat-containing protein 53</fullName>
    </submittedName>
</protein>
<dbReference type="PANTHER" id="PTHR45296:SF1">
    <property type="entry name" value="TRANSDUCIN_WD40 REPEAT-LIKE SUPERFAMILY PROTEIN"/>
    <property type="match status" value="1"/>
</dbReference>